<proteinExistence type="inferred from homology"/>
<feature type="domain" description="MYND-type" evidence="19">
    <location>
        <begin position="421"/>
        <end position="462"/>
    </location>
</feature>
<keyword evidence="21" id="KW-1185">Reference proteome</keyword>
<dbReference type="PANTHER" id="PTHR32523">
    <property type="entry name" value="PHYTOL KINASE 1, CHLOROPLASTIC"/>
    <property type="match status" value="1"/>
</dbReference>
<dbReference type="AlphaFoldDB" id="A0AAD6VPH1"/>
<keyword evidence="4" id="KW-0150">Chloroplast</keyword>
<sequence length="622" mass="70243">MHPSLRATNLLKLPESLRKRADAAVRGSLADTLFLTNAIDRLPENTSRLLIPVFYAVLDTGDIAQLLQFESSDVGSVTNRILRVLPVFEAFHALVSANVVFTESIFDLWPRIWAWADCIDSLRDHLPFTSPFSHVYSAIAGLFVALLRRNTTSSAIKALVSRTSGVHVLLARAWAYLLRAKENFHGLCQISEFLRLTLHHSHDITSFLEELALGAGGSRTDLAALIVSHLHHVCPRPDSPITNDTLKMLPGAITLTSHATTSVQLRRALWEQGIVPALTIISSAMSLSALAIATSLPGAVLRVLTGNFLFQPAQRRIVEALRAGLLPALFFFAFKSEDELIKADVLQMLEKDLPSATCFFTVLAQLRLSLDDVRDLDPATHFGRWDYVDHWRRFVELVEHRLKVVEIYKTGRLTALRACDSLQCGEIRDKRQLKRCNGCRTAYYCSPSCQKNDWRNGHRTSCRKLRARYDADVINFSDKDRSFLRALLNCDYAACRENITLRVLSSMCTYSSQIPLVVFDYSRGQCEISVDRVKTAEENYLPMETQRVRQGCGRNALHFMRIYKEIAMRVMPLRSGSARLYEGLRQIVDEMPPESADGPPVDMEKYRAVVRRLLESERLQTH</sequence>
<comment type="pathway">
    <text evidence="15">Cofactor biosynthesis; tocopherol biosynthesis.</text>
</comment>
<keyword evidence="6" id="KW-0808">Transferase</keyword>
<evidence type="ECO:0000256" key="10">
    <source>
        <dbReference type="ARBA" id="ARBA00022777"/>
    </source>
</evidence>
<accession>A0AAD6VPH1</accession>
<evidence type="ECO:0000256" key="12">
    <source>
        <dbReference type="ARBA" id="ARBA00022946"/>
    </source>
</evidence>
<protein>
    <recommendedName>
        <fullName evidence="16">phytol kinase</fullName>
        <ecNumber evidence="16">2.7.1.182</ecNumber>
    </recommendedName>
</protein>
<evidence type="ECO:0000256" key="3">
    <source>
        <dbReference type="ARBA" id="ARBA00010794"/>
    </source>
</evidence>
<dbReference type="PANTHER" id="PTHR32523:SF8">
    <property type="entry name" value="DOLICHOL KINASE"/>
    <property type="match status" value="1"/>
</dbReference>
<evidence type="ECO:0000256" key="5">
    <source>
        <dbReference type="ARBA" id="ARBA00022640"/>
    </source>
</evidence>
<organism evidence="20 21">
    <name type="scientific">Mycena pura</name>
    <dbReference type="NCBI Taxonomy" id="153505"/>
    <lineage>
        <taxon>Eukaryota</taxon>
        <taxon>Fungi</taxon>
        <taxon>Dikarya</taxon>
        <taxon>Basidiomycota</taxon>
        <taxon>Agaricomycotina</taxon>
        <taxon>Agaricomycetes</taxon>
        <taxon>Agaricomycetidae</taxon>
        <taxon>Agaricales</taxon>
        <taxon>Marasmiineae</taxon>
        <taxon>Mycenaceae</taxon>
        <taxon>Mycena</taxon>
    </lineage>
</organism>
<keyword evidence="7" id="KW-0812">Transmembrane</keyword>
<dbReference type="EMBL" id="JARJCW010000012">
    <property type="protein sequence ID" value="KAJ7218347.1"/>
    <property type="molecule type" value="Genomic_DNA"/>
</dbReference>
<evidence type="ECO:0000256" key="6">
    <source>
        <dbReference type="ARBA" id="ARBA00022679"/>
    </source>
</evidence>
<dbReference type="Proteomes" id="UP001219525">
    <property type="component" value="Unassembled WGS sequence"/>
</dbReference>
<dbReference type="GO" id="GO:0008270">
    <property type="term" value="F:zinc ion binding"/>
    <property type="evidence" value="ECO:0007669"/>
    <property type="project" value="UniProtKB-KW"/>
</dbReference>
<feature type="non-terminal residue" evidence="20">
    <location>
        <position position="1"/>
    </location>
</feature>
<dbReference type="InterPro" id="IPR039606">
    <property type="entry name" value="Phytol/farnesol_kinase"/>
</dbReference>
<comment type="subcellular location">
    <subcellularLocation>
        <location evidence="1">Membrane</location>
        <topology evidence="1">Multi-pass membrane protein</topology>
    </subcellularLocation>
    <subcellularLocation>
        <location evidence="2">Plastid</location>
        <location evidence="2">Chloroplast</location>
    </subcellularLocation>
</comment>
<evidence type="ECO:0000259" key="19">
    <source>
        <dbReference type="PROSITE" id="PS50865"/>
    </source>
</evidence>
<evidence type="ECO:0000313" key="21">
    <source>
        <dbReference type="Proteomes" id="UP001219525"/>
    </source>
</evidence>
<evidence type="ECO:0000256" key="8">
    <source>
        <dbReference type="ARBA" id="ARBA00022723"/>
    </source>
</evidence>
<gene>
    <name evidence="20" type="ORF">GGX14DRAFT_436849</name>
</gene>
<keyword evidence="12" id="KW-0809">Transit peptide</keyword>
<evidence type="ECO:0000256" key="2">
    <source>
        <dbReference type="ARBA" id="ARBA00004229"/>
    </source>
</evidence>
<dbReference type="Gene3D" id="6.10.140.2220">
    <property type="match status" value="1"/>
</dbReference>
<keyword evidence="11" id="KW-0862">Zinc</keyword>
<dbReference type="PROSITE" id="PS50865">
    <property type="entry name" value="ZF_MYND_2"/>
    <property type="match status" value="1"/>
</dbReference>
<keyword evidence="8" id="KW-0479">Metal-binding</keyword>
<dbReference type="GO" id="GO:0010276">
    <property type="term" value="F:phytol kinase activity"/>
    <property type="evidence" value="ECO:0007669"/>
    <property type="project" value="UniProtKB-EC"/>
</dbReference>
<evidence type="ECO:0000256" key="13">
    <source>
        <dbReference type="ARBA" id="ARBA00022989"/>
    </source>
</evidence>
<dbReference type="SUPFAM" id="SSF144232">
    <property type="entry name" value="HIT/MYND zinc finger-like"/>
    <property type="match status" value="1"/>
</dbReference>
<evidence type="ECO:0000256" key="9">
    <source>
        <dbReference type="ARBA" id="ARBA00022771"/>
    </source>
</evidence>
<comment type="caution">
    <text evidence="20">The sequence shown here is derived from an EMBL/GenBank/DDBJ whole genome shotgun (WGS) entry which is preliminary data.</text>
</comment>
<reference evidence="20" key="1">
    <citation type="submission" date="2023-03" db="EMBL/GenBank/DDBJ databases">
        <title>Massive genome expansion in bonnet fungi (Mycena s.s.) driven by repeated elements and novel gene families across ecological guilds.</title>
        <authorList>
            <consortium name="Lawrence Berkeley National Laboratory"/>
            <person name="Harder C.B."/>
            <person name="Miyauchi S."/>
            <person name="Viragh M."/>
            <person name="Kuo A."/>
            <person name="Thoen E."/>
            <person name="Andreopoulos B."/>
            <person name="Lu D."/>
            <person name="Skrede I."/>
            <person name="Drula E."/>
            <person name="Henrissat B."/>
            <person name="Morin E."/>
            <person name="Kohler A."/>
            <person name="Barry K."/>
            <person name="LaButti K."/>
            <person name="Morin E."/>
            <person name="Salamov A."/>
            <person name="Lipzen A."/>
            <person name="Mereny Z."/>
            <person name="Hegedus B."/>
            <person name="Baldrian P."/>
            <person name="Stursova M."/>
            <person name="Weitz H."/>
            <person name="Taylor A."/>
            <person name="Grigoriev I.V."/>
            <person name="Nagy L.G."/>
            <person name="Martin F."/>
            <person name="Kauserud H."/>
        </authorList>
    </citation>
    <scope>NUCLEOTIDE SEQUENCE</scope>
    <source>
        <strain evidence="20">9144</strain>
    </source>
</reference>
<keyword evidence="9 18" id="KW-0863">Zinc-finger</keyword>
<dbReference type="InterPro" id="IPR002893">
    <property type="entry name" value="Znf_MYND"/>
</dbReference>
<dbReference type="EC" id="2.7.1.182" evidence="16"/>
<evidence type="ECO:0000256" key="17">
    <source>
        <dbReference type="ARBA" id="ARBA00048889"/>
    </source>
</evidence>
<dbReference type="GO" id="GO:0016020">
    <property type="term" value="C:membrane"/>
    <property type="evidence" value="ECO:0007669"/>
    <property type="project" value="UniProtKB-SubCell"/>
</dbReference>
<evidence type="ECO:0000256" key="1">
    <source>
        <dbReference type="ARBA" id="ARBA00004141"/>
    </source>
</evidence>
<keyword evidence="13" id="KW-1133">Transmembrane helix</keyword>
<evidence type="ECO:0000256" key="4">
    <source>
        <dbReference type="ARBA" id="ARBA00022528"/>
    </source>
</evidence>
<keyword evidence="14" id="KW-0472">Membrane</keyword>
<comment type="catalytic activity">
    <reaction evidence="17">
        <text>phytol + CTP = phytyl phosphate + CDP + H(+)</text>
        <dbReference type="Rhea" id="RHEA:38055"/>
        <dbReference type="ChEBI" id="CHEBI:15378"/>
        <dbReference type="ChEBI" id="CHEBI:17327"/>
        <dbReference type="ChEBI" id="CHEBI:37563"/>
        <dbReference type="ChEBI" id="CHEBI:58069"/>
        <dbReference type="ChEBI" id="CHEBI:75483"/>
        <dbReference type="EC" id="2.7.1.182"/>
    </reaction>
</comment>
<evidence type="ECO:0000256" key="16">
    <source>
        <dbReference type="ARBA" id="ARBA00039024"/>
    </source>
</evidence>
<evidence type="ECO:0000256" key="18">
    <source>
        <dbReference type="PROSITE-ProRule" id="PRU00134"/>
    </source>
</evidence>
<evidence type="ECO:0000313" key="20">
    <source>
        <dbReference type="EMBL" id="KAJ7218347.1"/>
    </source>
</evidence>
<keyword evidence="10" id="KW-0418">Kinase</keyword>
<evidence type="ECO:0000256" key="15">
    <source>
        <dbReference type="ARBA" id="ARBA00024015"/>
    </source>
</evidence>
<evidence type="ECO:0000256" key="11">
    <source>
        <dbReference type="ARBA" id="ARBA00022833"/>
    </source>
</evidence>
<evidence type="ECO:0000256" key="7">
    <source>
        <dbReference type="ARBA" id="ARBA00022692"/>
    </source>
</evidence>
<evidence type="ECO:0000256" key="14">
    <source>
        <dbReference type="ARBA" id="ARBA00023136"/>
    </source>
</evidence>
<keyword evidence="5" id="KW-0934">Plastid</keyword>
<name>A0AAD6VPH1_9AGAR</name>
<dbReference type="Pfam" id="PF01753">
    <property type="entry name" value="zf-MYND"/>
    <property type="match status" value="1"/>
</dbReference>
<comment type="similarity">
    <text evidence="3">Belongs to the polyprenol kinase family.</text>
</comment>